<dbReference type="VEuPathDB" id="TriTrypDB:TcIL3000_7_2600"/>
<reference evidence="1" key="1">
    <citation type="journal article" date="2012" name="Proc. Natl. Acad. Sci. U.S.A.">
        <title>Antigenic diversity is generated by distinct evolutionary mechanisms in African trypanosome species.</title>
        <authorList>
            <person name="Jackson A.P."/>
            <person name="Berry A."/>
            <person name="Aslett M."/>
            <person name="Allison H.C."/>
            <person name="Burton P."/>
            <person name="Vavrova-Anderson J."/>
            <person name="Brown R."/>
            <person name="Browne H."/>
            <person name="Corton N."/>
            <person name="Hauser H."/>
            <person name="Gamble J."/>
            <person name="Gilderthorp R."/>
            <person name="Marcello L."/>
            <person name="McQuillan J."/>
            <person name="Otto T.D."/>
            <person name="Quail M.A."/>
            <person name="Sanders M.J."/>
            <person name="van Tonder A."/>
            <person name="Ginger M.L."/>
            <person name="Field M.C."/>
            <person name="Barry J.D."/>
            <person name="Hertz-Fowler C."/>
            <person name="Berriman M."/>
        </authorList>
    </citation>
    <scope>NUCLEOTIDE SEQUENCE</scope>
    <source>
        <strain evidence="1">IL3000</strain>
    </source>
</reference>
<dbReference type="EMBL" id="HE575320">
    <property type="protein sequence ID" value="CCC91450.1"/>
    <property type="molecule type" value="Genomic_DNA"/>
</dbReference>
<accession>G0UPY9</accession>
<organism evidence="1">
    <name type="scientific">Trypanosoma congolense (strain IL3000)</name>
    <dbReference type="NCBI Taxonomy" id="1068625"/>
    <lineage>
        <taxon>Eukaryota</taxon>
        <taxon>Discoba</taxon>
        <taxon>Euglenozoa</taxon>
        <taxon>Kinetoplastea</taxon>
        <taxon>Metakinetoplastina</taxon>
        <taxon>Trypanosomatida</taxon>
        <taxon>Trypanosomatidae</taxon>
        <taxon>Trypanosoma</taxon>
        <taxon>Nannomonas</taxon>
    </lineage>
</organism>
<proteinExistence type="predicted"/>
<name>G0UPY9_TRYCI</name>
<sequence length="347" mass="38658">MNTLGDCPSTVVGSVQDFKSIFTSKNCDCLLLCYEADADSVTISDLVAFQDTVRTASHKYGTKVKVYLWECSADAFTAARMQLKKKRGMPLLLVVYKQEIADTFPQPFADLISTVLRVCERLASYQRDDKIAIVSPVSLTEPRPQKGSLDAAPDVEQRLTVDIARLIETGRNLMKTGRAEYAEKAFQRALATLDTIEPLCEGDNRVRGTTAMCLAWLSFSMLAQGKCTDSHAQRLRRDYEDFCREFLSDAARVCVTHRLIGALTIEWRGDTCSQKKLRDILAASPHNHEYRCALVVTLFLSGDLERCLTEVFKLRVLSVPFGAIALSAIQDYIGPEHPLMGVIRPSS</sequence>
<gene>
    <name evidence="1" type="ORF">TCIL3000_7_2600</name>
</gene>
<dbReference type="AlphaFoldDB" id="G0UPY9"/>
<evidence type="ECO:0000313" key="1">
    <source>
        <dbReference type="EMBL" id="CCC91450.1"/>
    </source>
</evidence>
<protein>
    <submittedName>
        <fullName evidence="1">Uncharacterized protein TCIL3000_7_2600</fullName>
    </submittedName>
</protein>